<evidence type="ECO:0000256" key="1">
    <source>
        <dbReference type="SAM" id="Phobius"/>
    </source>
</evidence>
<keyword evidence="1" id="KW-1133">Transmembrane helix</keyword>
<reference evidence="2 3" key="2">
    <citation type="journal article" date="2017" name="Antonie Van Leeuwenhoek">
        <title>Rhizobium rhizosphaerae sp. nov., a novel species isolated from rice rhizosphere.</title>
        <authorList>
            <person name="Zhao J.J."/>
            <person name="Zhang J."/>
            <person name="Zhang R.J."/>
            <person name="Zhang C.W."/>
            <person name="Yin H.Q."/>
            <person name="Zhang X.X."/>
        </authorList>
    </citation>
    <scope>NUCLEOTIDE SEQUENCE [LARGE SCALE GENOMIC DNA]</scope>
    <source>
        <strain evidence="2 3">ACAM 611</strain>
    </source>
</reference>
<proteinExistence type="predicted"/>
<comment type="caution">
    <text evidence="2">The sequence shown here is derived from an EMBL/GenBank/DDBJ whole genome shotgun (WGS) entry which is preliminary data.</text>
</comment>
<dbReference type="EMBL" id="BAET01000030">
    <property type="protein sequence ID" value="GAB56565.1"/>
    <property type="molecule type" value="Genomic_DNA"/>
</dbReference>
<keyword evidence="3" id="KW-1185">Reference proteome</keyword>
<evidence type="ECO:0000313" key="3">
    <source>
        <dbReference type="Proteomes" id="UP000053586"/>
    </source>
</evidence>
<keyword evidence="1" id="KW-0812">Transmembrane</keyword>
<reference evidence="2 3" key="1">
    <citation type="journal article" date="2012" name="J. Bacteriol.">
        <title>Genome sequence of proteorhodopsin-containing sea ice bacterium Glaciecola punicea ACAM 611T.</title>
        <authorList>
            <person name="Qin Q.-L."/>
            <person name="Xie B.-B."/>
            <person name="Shu Y.-L."/>
            <person name="Rong J.-C."/>
            <person name="Zhao D.-L."/>
            <person name="Zhang X.-Y."/>
            <person name="Chen X.-L."/>
            <person name="Zhou B.-C."/>
            <person name="Zhanga Y.-Z."/>
        </authorList>
    </citation>
    <scope>NUCLEOTIDE SEQUENCE [LARGE SCALE GENOMIC DNA]</scope>
    <source>
        <strain evidence="2 3">ACAM 611</strain>
    </source>
</reference>
<name>H5TE38_9ALTE</name>
<evidence type="ECO:0000313" key="2">
    <source>
        <dbReference type="EMBL" id="GAB56565.1"/>
    </source>
</evidence>
<protein>
    <submittedName>
        <fullName evidence="2">Uncharacterized protein</fullName>
    </submittedName>
</protein>
<keyword evidence="1" id="KW-0472">Membrane</keyword>
<sequence>MNALKHKFCFRLLNDILILGLLLPLDLLLNSKKSALFY</sequence>
<accession>H5TE38</accession>
<dbReference type="AlphaFoldDB" id="H5TE38"/>
<feature type="transmembrane region" description="Helical" evidence="1">
    <location>
        <begin position="12"/>
        <end position="29"/>
    </location>
</feature>
<organism evidence="2 3">
    <name type="scientific">Glaciecola punicea ACAM 611</name>
    <dbReference type="NCBI Taxonomy" id="1121923"/>
    <lineage>
        <taxon>Bacteria</taxon>
        <taxon>Pseudomonadati</taxon>
        <taxon>Pseudomonadota</taxon>
        <taxon>Gammaproteobacteria</taxon>
        <taxon>Alteromonadales</taxon>
        <taxon>Alteromonadaceae</taxon>
        <taxon>Glaciecola</taxon>
    </lineage>
</organism>
<gene>
    <name evidence="2" type="ORF">GPUN_2450</name>
</gene>
<dbReference type="Proteomes" id="UP000053586">
    <property type="component" value="Unassembled WGS sequence"/>
</dbReference>